<dbReference type="AlphaFoldDB" id="A0A6J6ZI70"/>
<feature type="domain" description="AB hydrolase-1" evidence="1">
    <location>
        <begin position="11"/>
        <end position="166"/>
    </location>
</feature>
<gene>
    <name evidence="3" type="ORF">UFOPK2656_01305</name>
    <name evidence="4" type="ORF">UFOPK3099_01337</name>
    <name evidence="5" type="ORF">UFOPK3651_01310</name>
    <name evidence="6" type="ORF">UFOPK3931_02162</name>
    <name evidence="2" type="ORF">UFOPK4189_01378</name>
</gene>
<dbReference type="InterPro" id="IPR029058">
    <property type="entry name" value="AB_hydrolase_fold"/>
</dbReference>
<evidence type="ECO:0000259" key="1">
    <source>
        <dbReference type="Pfam" id="PF00561"/>
    </source>
</evidence>
<dbReference type="EMBL" id="CAESGF010000006">
    <property type="protein sequence ID" value="CAB4363600.1"/>
    <property type="molecule type" value="Genomic_DNA"/>
</dbReference>
<dbReference type="EMBL" id="CAEZYF010000006">
    <property type="protein sequence ID" value="CAB4720565.1"/>
    <property type="molecule type" value="Genomic_DNA"/>
</dbReference>
<dbReference type="Pfam" id="PF00561">
    <property type="entry name" value="Abhydrolase_1"/>
    <property type="match status" value="1"/>
</dbReference>
<dbReference type="EMBL" id="CAFBMT010000006">
    <property type="protein sequence ID" value="CAB4928358.1"/>
    <property type="molecule type" value="Genomic_DNA"/>
</dbReference>
<evidence type="ECO:0000313" key="3">
    <source>
        <dbReference type="EMBL" id="CAB4720565.1"/>
    </source>
</evidence>
<sequence length="248" mass="25650">MLHFERAGSGPPVVLLHGRMRSSADWVRYGYVAGLADAFEVITVDVLGHGQSPRSAAPADYSLAAMEADVLGVLDACGLARAAVFGYSMGGRIGFGLAAHHPQRVTALVTGGAGPYGPPEGREAELRLAATFDDGIGAYVDGLVAMLGGSISARYRAELEANDAASMAALSRGNAEWVDVRPSPHVPLLMFAGTADPQWARIAASAGALGAELHGFAGLGHMADLARIDLALPVVRGFLLRQLHADAA</sequence>
<dbReference type="EMBL" id="CAFBOL010000067">
    <property type="protein sequence ID" value="CAB5001314.1"/>
    <property type="molecule type" value="Genomic_DNA"/>
</dbReference>
<dbReference type="PRINTS" id="PR00111">
    <property type="entry name" value="ABHYDROLASE"/>
</dbReference>
<proteinExistence type="predicted"/>
<dbReference type="Gene3D" id="3.40.50.1820">
    <property type="entry name" value="alpha/beta hydrolase"/>
    <property type="match status" value="1"/>
</dbReference>
<evidence type="ECO:0000313" key="5">
    <source>
        <dbReference type="EMBL" id="CAB4928358.1"/>
    </source>
</evidence>
<name>A0A6J6ZI70_9ZZZZ</name>
<dbReference type="EMBL" id="CAFAAV010000091">
    <property type="protein sequence ID" value="CAB4820163.1"/>
    <property type="molecule type" value="Genomic_DNA"/>
</dbReference>
<dbReference type="InterPro" id="IPR000073">
    <property type="entry name" value="AB_hydrolase_1"/>
</dbReference>
<dbReference type="InterPro" id="IPR050228">
    <property type="entry name" value="Carboxylesterase_BioH"/>
</dbReference>
<dbReference type="PANTHER" id="PTHR43194:SF2">
    <property type="entry name" value="PEROXISOMAL MEMBRANE PROTEIN LPX1"/>
    <property type="match status" value="1"/>
</dbReference>
<reference evidence="4" key="1">
    <citation type="submission" date="2020-05" db="EMBL/GenBank/DDBJ databases">
        <authorList>
            <person name="Chiriac C."/>
            <person name="Salcher M."/>
            <person name="Ghai R."/>
            <person name="Kavagutti S V."/>
        </authorList>
    </citation>
    <scope>NUCLEOTIDE SEQUENCE</scope>
</reference>
<protein>
    <submittedName>
        <fullName evidence="4">Unannotated protein</fullName>
    </submittedName>
</protein>
<evidence type="ECO:0000313" key="6">
    <source>
        <dbReference type="EMBL" id="CAB5001314.1"/>
    </source>
</evidence>
<dbReference type="PANTHER" id="PTHR43194">
    <property type="entry name" value="HYDROLASE ALPHA/BETA FOLD FAMILY"/>
    <property type="match status" value="1"/>
</dbReference>
<dbReference type="SUPFAM" id="SSF53474">
    <property type="entry name" value="alpha/beta-Hydrolases"/>
    <property type="match status" value="1"/>
</dbReference>
<evidence type="ECO:0000313" key="2">
    <source>
        <dbReference type="EMBL" id="CAB4363600.1"/>
    </source>
</evidence>
<organism evidence="4">
    <name type="scientific">freshwater metagenome</name>
    <dbReference type="NCBI Taxonomy" id="449393"/>
    <lineage>
        <taxon>unclassified sequences</taxon>
        <taxon>metagenomes</taxon>
        <taxon>ecological metagenomes</taxon>
    </lineage>
</organism>
<accession>A0A6J6ZI70</accession>
<evidence type="ECO:0000313" key="4">
    <source>
        <dbReference type="EMBL" id="CAB4820163.1"/>
    </source>
</evidence>